<keyword evidence="2" id="KW-1185">Reference proteome</keyword>
<dbReference type="Proteomes" id="UP000615755">
    <property type="component" value="Unassembled WGS sequence"/>
</dbReference>
<name>A0ABR9EH43_9GAMM</name>
<gene>
    <name evidence="1" type="ORF">PAUR_b0298</name>
</gene>
<dbReference type="EMBL" id="AQGV01000015">
    <property type="protein sequence ID" value="MBE0370300.1"/>
    <property type="molecule type" value="Genomic_DNA"/>
</dbReference>
<dbReference type="RefSeq" id="WP_192509438.1">
    <property type="nucleotide sequence ID" value="NZ_AQGV01000015.1"/>
</dbReference>
<accession>A0ABR9EH43</accession>
<reference evidence="1 2" key="1">
    <citation type="submission" date="2015-03" db="EMBL/GenBank/DDBJ databases">
        <title>Genome sequence of Pseudoalteromonas aurantia.</title>
        <authorList>
            <person name="Xie B.-B."/>
            <person name="Rong J.-C."/>
            <person name="Qin Q.-L."/>
            <person name="Zhang Y.-Z."/>
        </authorList>
    </citation>
    <scope>NUCLEOTIDE SEQUENCE [LARGE SCALE GENOMIC DNA]</scope>
    <source>
        <strain evidence="1 2">208</strain>
    </source>
</reference>
<protein>
    <submittedName>
        <fullName evidence="1">Uncharacterized protein</fullName>
    </submittedName>
</protein>
<sequence length="144" mass="15997">MANTLSLSARLASLQGNVPGREDKIIDNTERANSLYRYLGIIQQVETVEEVETPLLAYANPLVEVGQYVLLVGQSVGLNNGIYKLEVSGDLAKVERPYDVGNMVDDLNHNNDEQTVLWRLTSKDDVLGQVWSKEIYHDTPPVAV</sequence>
<evidence type="ECO:0000313" key="2">
    <source>
        <dbReference type="Proteomes" id="UP000615755"/>
    </source>
</evidence>
<comment type="caution">
    <text evidence="1">The sequence shown here is derived from an EMBL/GenBank/DDBJ whole genome shotgun (WGS) entry which is preliminary data.</text>
</comment>
<evidence type="ECO:0000313" key="1">
    <source>
        <dbReference type="EMBL" id="MBE0370300.1"/>
    </source>
</evidence>
<organism evidence="1 2">
    <name type="scientific">Pseudoalteromonas aurantia 208</name>
    <dbReference type="NCBI Taxonomy" id="1314867"/>
    <lineage>
        <taxon>Bacteria</taxon>
        <taxon>Pseudomonadati</taxon>
        <taxon>Pseudomonadota</taxon>
        <taxon>Gammaproteobacteria</taxon>
        <taxon>Alteromonadales</taxon>
        <taxon>Pseudoalteromonadaceae</taxon>
        <taxon>Pseudoalteromonas</taxon>
    </lineage>
</organism>
<proteinExistence type="predicted"/>